<organism evidence="1 2">
    <name type="scientific">Dipteronia dyeriana</name>
    <dbReference type="NCBI Taxonomy" id="168575"/>
    <lineage>
        <taxon>Eukaryota</taxon>
        <taxon>Viridiplantae</taxon>
        <taxon>Streptophyta</taxon>
        <taxon>Embryophyta</taxon>
        <taxon>Tracheophyta</taxon>
        <taxon>Spermatophyta</taxon>
        <taxon>Magnoliopsida</taxon>
        <taxon>eudicotyledons</taxon>
        <taxon>Gunneridae</taxon>
        <taxon>Pentapetalae</taxon>
        <taxon>rosids</taxon>
        <taxon>malvids</taxon>
        <taxon>Sapindales</taxon>
        <taxon>Sapindaceae</taxon>
        <taxon>Hippocastanoideae</taxon>
        <taxon>Acereae</taxon>
        <taxon>Dipteronia</taxon>
    </lineage>
</organism>
<dbReference type="EMBL" id="JANJYI010000001">
    <property type="protein sequence ID" value="KAK2661999.1"/>
    <property type="molecule type" value="Genomic_DNA"/>
</dbReference>
<evidence type="ECO:0008006" key="3">
    <source>
        <dbReference type="Google" id="ProtNLM"/>
    </source>
</evidence>
<dbReference type="Proteomes" id="UP001280121">
    <property type="component" value="Unassembled WGS sequence"/>
</dbReference>
<evidence type="ECO:0000313" key="2">
    <source>
        <dbReference type="Proteomes" id="UP001280121"/>
    </source>
</evidence>
<proteinExistence type="predicted"/>
<accession>A0AAD9XLZ0</accession>
<protein>
    <recommendedName>
        <fullName evidence="3">Cytokinin riboside 5'-monophosphate phosphoribohydrolase</fullName>
    </recommendedName>
</protein>
<dbReference type="AlphaFoldDB" id="A0AAD9XLZ0"/>
<comment type="caution">
    <text evidence="1">The sequence shown here is derived from an EMBL/GenBank/DDBJ whole genome shotgun (WGS) entry which is preliminary data.</text>
</comment>
<name>A0AAD9XLZ0_9ROSI</name>
<dbReference type="Gene3D" id="3.40.50.450">
    <property type="match status" value="1"/>
</dbReference>
<dbReference type="SUPFAM" id="SSF102405">
    <property type="entry name" value="MCP/YpsA-like"/>
    <property type="match status" value="1"/>
</dbReference>
<sequence length="56" mass="5974">MLRLPIWLGMLGPAKLGMPLPVEFIDAATHLGKVFAERKIHLVYGGGNLGLMGSVS</sequence>
<gene>
    <name evidence="1" type="ORF">Ddye_000573</name>
</gene>
<evidence type="ECO:0000313" key="1">
    <source>
        <dbReference type="EMBL" id="KAK2661999.1"/>
    </source>
</evidence>
<reference evidence="1" key="1">
    <citation type="journal article" date="2023" name="Plant J.">
        <title>Genome sequences and population genomics provide insights into the demographic history, inbreeding, and mutation load of two 'living fossil' tree species of Dipteronia.</title>
        <authorList>
            <person name="Feng Y."/>
            <person name="Comes H.P."/>
            <person name="Chen J."/>
            <person name="Zhu S."/>
            <person name="Lu R."/>
            <person name="Zhang X."/>
            <person name="Li P."/>
            <person name="Qiu J."/>
            <person name="Olsen K.M."/>
            <person name="Qiu Y."/>
        </authorList>
    </citation>
    <scope>NUCLEOTIDE SEQUENCE</scope>
    <source>
        <strain evidence="1">KIB01</strain>
    </source>
</reference>
<keyword evidence="2" id="KW-1185">Reference proteome</keyword>